<dbReference type="EMBL" id="CACRXK020005625">
    <property type="protein sequence ID" value="CAB4006856.1"/>
    <property type="molecule type" value="Genomic_DNA"/>
</dbReference>
<keyword evidence="2" id="KW-0813">Transport</keyword>
<dbReference type="Pfam" id="PF14752">
    <property type="entry name" value="RBP_receptor"/>
    <property type="match status" value="1"/>
</dbReference>
<evidence type="ECO:0000256" key="4">
    <source>
        <dbReference type="ARBA" id="ARBA00022692"/>
    </source>
</evidence>
<dbReference type="Proteomes" id="UP001152795">
    <property type="component" value="Unassembled WGS sequence"/>
</dbReference>
<evidence type="ECO:0000313" key="8">
    <source>
        <dbReference type="EMBL" id="CAB4006856.1"/>
    </source>
</evidence>
<keyword evidence="9" id="KW-1185">Reference proteome</keyword>
<gene>
    <name evidence="8" type="ORF">PACLA_8A037454</name>
</gene>
<accession>A0A7D9IG36</accession>
<dbReference type="InterPro" id="IPR026612">
    <property type="entry name" value="STRA6-like"/>
</dbReference>
<name>A0A7D9IG36_PARCT</name>
<comment type="caution">
    <text evidence="8">The sequence shown here is derived from an EMBL/GenBank/DDBJ whole genome shotgun (WGS) entry which is preliminary data.</text>
</comment>
<dbReference type="GO" id="GO:0071939">
    <property type="term" value="P:vitamin A import into cell"/>
    <property type="evidence" value="ECO:0007669"/>
    <property type="project" value="TreeGrafter"/>
</dbReference>
<proteinExistence type="predicted"/>
<organism evidence="8 9">
    <name type="scientific">Paramuricea clavata</name>
    <name type="common">Red gorgonian</name>
    <name type="synonym">Violescent sea-whip</name>
    <dbReference type="NCBI Taxonomy" id="317549"/>
    <lineage>
        <taxon>Eukaryota</taxon>
        <taxon>Metazoa</taxon>
        <taxon>Cnidaria</taxon>
        <taxon>Anthozoa</taxon>
        <taxon>Octocorallia</taxon>
        <taxon>Malacalcyonacea</taxon>
        <taxon>Plexauridae</taxon>
        <taxon>Paramuricea</taxon>
    </lineage>
</organism>
<keyword evidence="4" id="KW-0812">Transmembrane</keyword>
<evidence type="ECO:0000256" key="7">
    <source>
        <dbReference type="ARBA" id="ARBA00023170"/>
    </source>
</evidence>
<evidence type="ECO:0000313" key="9">
    <source>
        <dbReference type="Proteomes" id="UP001152795"/>
    </source>
</evidence>
<keyword evidence="7" id="KW-0675">Receptor</keyword>
<dbReference type="PANTHER" id="PTHR21444">
    <property type="entry name" value="COILED-COIL DOMAIN-CONTAINING PROTEIN 180"/>
    <property type="match status" value="1"/>
</dbReference>
<keyword evidence="6" id="KW-0472">Membrane</keyword>
<comment type="subcellular location">
    <subcellularLocation>
        <location evidence="1">Cell membrane</location>
        <topology evidence="1">Multi-pass membrane protein</topology>
    </subcellularLocation>
</comment>
<evidence type="ECO:0000256" key="6">
    <source>
        <dbReference type="ARBA" id="ARBA00023136"/>
    </source>
</evidence>
<evidence type="ECO:0000256" key="1">
    <source>
        <dbReference type="ARBA" id="ARBA00004651"/>
    </source>
</evidence>
<dbReference type="GO" id="GO:0005886">
    <property type="term" value="C:plasma membrane"/>
    <property type="evidence" value="ECO:0007669"/>
    <property type="project" value="UniProtKB-SubCell"/>
</dbReference>
<dbReference type="AlphaFoldDB" id="A0A7D9IG36"/>
<dbReference type="GO" id="GO:0034632">
    <property type="term" value="F:retinol transmembrane transporter activity"/>
    <property type="evidence" value="ECO:0007669"/>
    <property type="project" value="InterPro"/>
</dbReference>
<sequence>FSRIAAAVGVAFLYYPYFGCLASYHRIFGALVGLPYAVAYFSFTLAVAFPKCNKITTWEEYVLKILPIIPTILCHLFILGKFILVLYKEIKEHGIFGMRLYSHNVDENASQQVKLIRPWLRNYVHDLLNSRPARHYSGIEFYLRKIYNPEKNFKFSTLNVSVVMICSILLYSISFELVFNVSKKLDQYRKESDQLRKDNVHYLRVLWVKALLGLFGSVMAATIFSFIFCVVSFIRFMENHKNNTLRMFKGDKSFIPKNINAVQFMIGKGLRYHSYQIGYFLWGYILVLLLLSFTFFVIYLLSLDPVQDLVVNYMKRGGVYLIVAIFSWLSLRIITVIFRDNSYSKDVISINNRCV</sequence>
<evidence type="ECO:0000256" key="5">
    <source>
        <dbReference type="ARBA" id="ARBA00022989"/>
    </source>
</evidence>
<feature type="non-terminal residue" evidence="8">
    <location>
        <position position="355"/>
    </location>
</feature>
<dbReference type="PANTHER" id="PTHR21444:SF15">
    <property type="entry name" value="RECEPTOR FOR RETINOL UPTAKE STRA6"/>
    <property type="match status" value="1"/>
</dbReference>
<protein>
    <submittedName>
        <fullName evidence="8">Uncharacterized protein</fullName>
    </submittedName>
</protein>
<evidence type="ECO:0000256" key="2">
    <source>
        <dbReference type="ARBA" id="ARBA00022448"/>
    </source>
</evidence>
<keyword evidence="3" id="KW-1003">Cell membrane</keyword>
<dbReference type="OrthoDB" id="2376984at2759"/>
<reference evidence="8" key="1">
    <citation type="submission" date="2020-04" db="EMBL/GenBank/DDBJ databases">
        <authorList>
            <person name="Alioto T."/>
            <person name="Alioto T."/>
            <person name="Gomez Garrido J."/>
        </authorList>
    </citation>
    <scope>NUCLEOTIDE SEQUENCE</scope>
    <source>
        <strain evidence="8">A484AB</strain>
    </source>
</reference>
<dbReference type="GO" id="GO:0038023">
    <property type="term" value="F:signaling receptor activity"/>
    <property type="evidence" value="ECO:0007669"/>
    <property type="project" value="InterPro"/>
</dbReference>
<keyword evidence="5" id="KW-1133">Transmembrane helix</keyword>
<evidence type="ECO:0000256" key="3">
    <source>
        <dbReference type="ARBA" id="ARBA00022475"/>
    </source>
</evidence>